<keyword evidence="2" id="KW-0472">Membrane</keyword>
<feature type="compositionally biased region" description="Polar residues" evidence="1">
    <location>
        <begin position="11"/>
        <end position="20"/>
    </location>
</feature>
<feature type="transmembrane region" description="Helical" evidence="2">
    <location>
        <begin position="220"/>
        <end position="246"/>
    </location>
</feature>
<keyword evidence="2" id="KW-1133">Transmembrane helix</keyword>
<dbReference type="EMBL" id="HBUF01080032">
    <property type="protein sequence ID" value="CAG6632530.1"/>
    <property type="molecule type" value="Transcribed_RNA"/>
</dbReference>
<feature type="transmembrane region" description="Helical" evidence="2">
    <location>
        <begin position="147"/>
        <end position="167"/>
    </location>
</feature>
<feature type="region of interest" description="Disordered" evidence="1">
    <location>
        <begin position="1"/>
        <end position="37"/>
    </location>
</feature>
<dbReference type="InterPro" id="IPR030429">
    <property type="entry name" value="Sarcospan"/>
</dbReference>
<dbReference type="PANTHER" id="PTHR15260:SF1">
    <property type="entry name" value="SARCOSPAN"/>
    <property type="match status" value="1"/>
</dbReference>
<proteinExistence type="predicted"/>
<sequence length="394" mass="44282">MEKPQEARNPETPSTSSAPFNQPPILQSLPKQSISFPISHKSRRPVSFYDNWNSNGGPNHPTKNTKTSLKRSRTFHDPPDSGRSPSLAYTLNTTVPQCLRGSVTPERHVPTRSSLRHSRLIVLKQSSKVPHKYLPPIIRYHRVAKKLVVLQFCLGIVITCLAVWLVRFCNTLYARDTPYWSGIPLILAAISAYILLYCCRKEYPGMHLNCYIFLYKVSSICLSLLASMLCFTAAIFCLFHVTFLSYSICNDTLRTVDTDSTSIKSYGTVPSNIQMDSIHSNVDSVPRRMVNSSTTGFNSKTIPSCSCEAHTTGVNSLVKTMLQMTTPEFLYRGVSCTSIRSELTFVMLCSGILNGIAGIVLFYYVYLHWKSRYLYVYSYVDSGQTKPSVITNKS</sequence>
<keyword evidence="2" id="KW-0812">Transmembrane</keyword>
<dbReference type="EMBL" id="HBUF01080030">
    <property type="protein sequence ID" value="CAG6632527.1"/>
    <property type="molecule type" value="Transcribed_RNA"/>
</dbReference>
<dbReference type="EMBL" id="HBUF01080031">
    <property type="protein sequence ID" value="CAG6632529.1"/>
    <property type="molecule type" value="Transcribed_RNA"/>
</dbReference>
<name>A0A8D8QIF5_9HEMI</name>
<feature type="transmembrane region" description="Helical" evidence="2">
    <location>
        <begin position="345"/>
        <end position="366"/>
    </location>
</feature>
<accession>A0A8D8QIF5</accession>
<feature type="region of interest" description="Disordered" evidence="1">
    <location>
        <begin position="49"/>
        <end position="87"/>
    </location>
</feature>
<feature type="transmembrane region" description="Helical" evidence="2">
    <location>
        <begin position="179"/>
        <end position="199"/>
    </location>
</feature>
<reference evidence="3" key="1">
    <citation type="submission" date="2021-05" db="EMBL/GenBank/DDBJ databases">
        <authorList>
            <person name="Alioto T."/>
            <person name="Alioto T."/>
            <person name="Gomez Garrido J."/>
        </authorList>
    </citation>
    <scope>NUCLEOTIDE SEQUENCE</scope>
</reference>
<evidence type="ECO:0008006" key="4">
    <source>
        <dbReference type="Google" id="ProtNLM"/>
    </source>
</evidence>
<protein>
    <recommendedName>
        <fullName evidence="4">Sarcospan</fullName>
    </recommendedName>
</protein>
<feature type="compositionally biased region" description="Polar residues" evidence="1">
    <location>
        <begin position="50"/>
        <end position="67"/>
    </location>
</feature>
<dbReference type="PANTHER" id="PTHR15260">
    <property type="entry name" value="SARCOSPAN"/>
    <property type="match status" value="1"/>
</dbReference>
<dbReference type="AlphaFoldDB" id="A0A8D8QIF5"/>
<evidence type="ECO:0000313" key="3">
    <source>
        <dbReference type="EMBL" id="CAG6632529.1"/>
    </source>
</evidence>
<evidence type="ECO:0000256" key="1">
    <source>
        <dbReference type="SAM" id="MobiDB-lite"/>
    </source>
</evidence>
<evidence type="ECO:0000256" key="2">
    <source>
        <dbReference type="SAM" id="Phobius"/>
    </source>
</evidence>
<dbReference type="GO" id="GO:0016010">
    <property type="term" value="C:dystrophin-associated glycoprotein complex"/>
    <property type="evidence" value="ECO:0007669"/>
    <property type="project" value="InterPro"/>
</dbReference>
<dbReference type="GO" id="GO:0042383">
    <property type="term" value="C:sarcolemma"/>
    <property type="evidence" value="ECO:0007669"/>
    <property type="project" value="TreeGrafter"/>
</dbReference>
<organism evidence="3">
    <name type="scientific">Cacopsylla melanoneura</name>
    <dbReference type="NCBI Taxonomy" id="428564"/>
    <lineage>
        <taxon>Eukaryota</taxon>
        <taxon>Metazoa</taxon>
        <taxon>Ecdysozoa</taxon>
        <taxon>Arthropoda</taxon>
        <taxon>Hexapoda</taxon>
        <taxon>Insecta</taxon>
        <taxon>Pterygota</taxon>
        <taxon>Neoptera</taxon>
        <taxon>Paraneoptera</taxon>
        <taxon>Hemiptera</taxon>
        <taxon>Sternorrhyncha</taxon>
        <taxon>Psylloidea</taxon>
        <taxon>Psyllidae</taxon>
        <taxon>Psyllinae</taxon>
        <taxon>Cacopsylla</taxon>
    </lineage>
</organism>